<evidence type="ECO:0000313" key="2">
    <source>
        <dbReference type="Proteomes" id="UP000692816"/>
    </source>
</evidence>
<keyword evidence="2" id="KW-1185">Reference proteome</keyword>
<sequence length="54" mass="6073">MAGLGLQRWLVFRHRAFAMALTRVPEVNDAVVRGDIYVGGLAGEEWSRLMHDFG</sequence>
<organism evidence="1 2">
    <name type="scientific">Bradyrhizobium quebecense</name>
    <dbReference type="NCBI Taxonomy" id="2748629"/>
    <lineage>
        <taxon>Bacteria</taxon>
        <taxon>Pseudomonadati</taxon>
        <taxon>Pseudomonadota</taxon>
        <taxon>Alphaproteobacteria</taxon>
        <taxon>Hyphomicrobiales</taxon>
        <taxon>Nitrobacteraceae</taxon>
        <taxon>Bradyrhizobium</taxon>
    </lineage>
</organism>
<name>A0ABS3MGX0_9BRAD</name>
<reference evidence="1" key="1">
    <citation type="journal article" date="2021" name="Int. J. Syst. Evol. Microbiol.">
        <title>Bradyrhizobium septentrionale sp. nov. (sv. septentrionale) and Bradyrhizobium quebecense sp. nov. (sv. septentrionale) associated with legumes native to Canada possess rearranged symbiosis genes and numerous insertion sequences.</title>
        <authorList>
            <person name="Bromfield E.S.P."/>
            <person name="Cloutier S."/>
        </authorList>
    </citation>
    <scope>NUCLEOTIDE SEQUENCE</scope>
    <source>
        <strain evidence="1">12S5</strain>
    </source>
</reference>
<comment type="caution">
    <text evidence="1">The sequence shown here is derived from an EMBL/GenBank/DDBJ whole genome shotgun (WGS) entry which is preliminary data.</text>
</comment>
<accession>A0ABS3MGX0</accession>
<evidence type="ECO:0000313" key="1">
    <source>
        <dbReference type="EMBL" id="MBO1430713.1"/>
    </source>
</evidence>
<dbReference type="Proteomes" id="UP000692816">
    <property type="component" value="Unassembled WGS sequence"/>
</dbReference>
<dbReference type="RefSeq" id="WP_207833440.1">
    <property type="nucleotide sequence ID" value="NZ_CP088282.1"/>
</dbReference>
<gene>
    <name evidence="1" type="ORF">J4P68_14860</name>
</gene>
<proteinExistence type="predicted"/>
<protein>
    <submittedName>
        <fullName evidence="1">Uncharacterized protein</fullName>
    </submittedName>
</protein>
<dbReference type="EMBL" id="JAGEPA010000001">
    <property type="protein sequence ID" value="MBO1430713.1"/>
    <property type="molecule type" value="Genomic_DNA"/>
</dbReference>